<dbReference type="PANTHER" id="PTHR48050">
    <property type="entry name" value="STEROL 3-BETA-GLUCOSYLTRANSFERASE"/>
    <property type="match status" value="1"/>
</dbReference>
<dbReference type="OrthoDB" id="6620093at2"/>
<feature type="domain" description="Erythromycin biosynthesis protein CIII-like C-terminal" evidence="4">
    <location>
        <begin position="244"/>
        <end position="367"/>
    </location>
</feature>
<keyword evidence="2 5" id="KW-0808">Transferase</keyword>
<dbReference type="FunFam" id="3.40.50.2000:FF:000072">
    <property type="entry name" value="Glycosyl transferase"/>
    <property type="match status" value="1"/>
</dbReference>
<dbReference type="PANTHER" id="PTHR48050:SF13">
    <property type="entry name" value="STEROL 3-BETA-GLUCOSYLTRANSFERASE UGT80A2"/>
    <property type="match status" value="1"/>
</dbReference>
<dbReference type="Pfam" id="PF06722">
    <property type="entry name" value="EryCIII-like_C"/>
    <property type="match status" value="1"/>
</dbReference>
<comment type="similarity">
    <text evidence="1">Belongs to the UDP-glycosyltransferase family.</text>
</comment>
<dbReference type="InterPro" id="IPR050426">
    <property type="entry name" value="Glycosyltransferase_28"/>
</dbReference>
<evidence type="ECO:0000313" key="6">
    <source>
        <dbReference type="Proteomes" id="UP000282892"/>
    </source>
</evidence>
<dbReference type="GO" id="GO:0033072">
    <property type="term" value="P:vancomycin biosynthetic process"/>
    <property type="evidence" value="ECO:0007669"/>
    <property type="project" value="UniProtKB-ARBA"/>
</dbReference>
<dbReference type="GO" id="GO:0016758">
    <property type="term" value="F:hexosyltransferase activity"/>
    <property type="evidence" value="ECO:0007669"/>
    <property type="project" value="InterPro"/>
</dbReference>
<dbReference type="STRING" id="1193713.GCA_001636315_03090"/>
<evidence type="ECO:0000256" key="1">
    <source>
        <dbReference type="ARBA" id="ARBA00009995"/>
    </source>
</evidence>
<protein>
    <submittedName>
        <fullName evidence="5">Glycosyl transferase family 1</fullName>
    </submittedName>
</protein>
<dbReference type="Proteomes" id="UP000282892">
    <property type="component" value="Chromosome"/>
</dbReference>
<dbReference type="NCBIfam" id="TIGR01426">
    <property type="entry name" value="MGT"/>
    <property type="match status" value="1"/>
</dbReference>
<dbReference type="InterPro" id="IPR004276">
    <property type="entry name" value="GlycoTrans_28_N"/>
</dbReference>
<keyword evidence="6" id="KW-1185">Reference proteome</keyword>
<dbReference type="InterPro" id="IPR010610">
    <property type="entry name" value="EryCIII-like_C"/>
</dbReference>
<evidence type="ECO:0000259" key="3">
    <source>
        <dbReference type="Pfam" id="PF03033"/>
    </source>
</evidence>
<dbReference type="GO" id="GO:0008194">
    <property type="term" value="F:UDP-glycosyltransferase activity"/>
    <property type="evidence" value="ECO:0007669"/>
    <property type="project" value="InterPro"/>
</dbReference>
<organism evidence="5 6">
    <name type="scientific">Neobacillus mesonae</name>
    <dbReference type="NCBI Taxonomy" id="1193713"/>
    <lineage>
        <taxon>Bacteria</taxon>
        <taxon>Bacillati</taxon>
        <taxon>Bacillota</taxon>
        <taxon>Bacilli</taxon>
        <taxon>Bacillales</taxon>
        <taxon>Bacillaceae</taxon>
        <taxon>Neobacillus</taxon>
    </lineage>
</organism>
<evidence type="ECO:0000313" key="5">
    <source>
        <dbReference type="EMBL" id="AZU60292.1"/>
    </source>
</evidence>
<proteinExistence type="inferred from homology"/>
<dbReference type="EMBL" id="CP022572">
    <property type="protein sequence ID" value="AZU60292.1"/>
    <property type="molecule type" value="Genomic_DNA"/>
</dbReference>
<dbReference type="InterPro" id="IPR002213">
    <property type="entry name" value="UDP_glucos_trans"/>
</dbReference>
<dbReference type="CDD" id="cd03784">
    <property type="entry name" value="GT1_Gtf-like"/>
    <property type="match status" value="1"/>
</dbReference>
<dbReference type="KEGG" id="nmk:CHR53_02855"/>
<dbReference type="GO" id="GO:0005975">
    <property type="term" value="P:carbohydrate metabolic process"/>
    <property type="evidence" value="ECO:0007669"/>
    <property type="project" value="InterPro"/>
</dbReference>
<evidence type="ECO:0000259" key="4">
    <source>
        <dbReference type="Pfam" id="PF06722"/>
    </source>
</evidence>
<evidence type="ECO:0000256" key="2">
    <source>
        <dbReference type="ARBA" id="ARBA00022679"/>
    </source>
</evidence>
<dbReference type="Pfam" id="PF03033">
    <property type="entry name" value="Glyco_transf_28"/>
    <property type="match status" value="1"/>
</dbReference>
<dbReference type="InterPro" id="IPR006326">
    <property type="entry name" value="UDPGT_MGT-like"/>
</dbReference>
<sequence>MARVLFINGGSEGHVNPTIGVVQELITRGEEVVYFTIEEFRERMEKTGATVRTFDGQEFIKAFISGGRNNLLERINGLLRTADIMVPSVLEQIEGEHFDYIIHDSMFGCGRLLAQILKLPAINSCTSFAQSKSSFDNMLKNIPTETFDEYHKLTDSVKEKYGVKIDSPYEVFCNPAPLTIVYTTRGFQPFGEEFDQTYKFVGPSITSRPTHESFDLAAIKGKSPIYISLGTVFNQASDFYKLCFDAFGSTEHTVIMSIGEKTRASDLGDIPENFIVKNYVPQTEVLEYTKLFITHGGMNSVHEGLYYGVPLIVIPQSADQPVIAGQVAHIGAGIQLQMQGLTANQLRESADLVLNQPSFHKAAAKMKGSLQESGGYQQAVDEIFEFKRQFNS</sequence>
<dbReference type="Gene3D" id="3.40.50.2000">
    <property type="entry name" value="Glycogen Phosphorylase B"/>
    <property type="match status" value="2"/>
</dbReference>
<feature type="domain" description="Glycosyltransferase family 28 N-terminal" evidence="3">
    <location>
        <begin position="4"/>
        <end position="85"/>
    </location>
</feature>
<accession>A0A3T0HT16</accession>
<reference evidence="5 6" key="1">
    <citation type="submission" date="2017-07" db="EMBL/GenBank/DDBJ databases">
        <title>The complete genome sequence of Bacillus mesonae strain H20-5, an efficient strain improving plant abiotic stress resistance.</title>
        <authorList>
            <person name="Kim S.Y."/>
            <person name="Song H."/>
            <person name="Sang M.K."/>
            <person name="Weon H.-Y."/>
            <person name="Song J."/>
        </authorList>
    </citation>
    <scope>NUCLEOTIDE SEQUENCE [LARGE SCALE GENOMIC DNA]</scope>
    <source>
        <strain evidence="5 6">H20-5</strain>
    </source>
</reference>
<dbReference type="RefSeq" id="WP_127484867.1">
    <property type="nucleotide sequence ID" value="NZ_CP022572.1"/>
</dbReference>
<dbReference type="AlphaFoldDB" id="A0A3T0HT16"/>
<gene>
    <name evidence="5" type="ORF">CHR53_02855</name>
</gene>
<dbReference type="SUPFAM" id="SSF53756">
    <property type="entry name" value="UDP-Glycosyltransferase/glycogen phosphorylase"/>
    <property type="match status" value="1"/>
</dbReference>
<name>A0A3T0HT16_9BACI</name>